<dbReference type="GO" id="GO:0007005">
    <property type="term" value="P:mitochondrion organization"/>
    <property type="evidence" value="ECO:0007669"/>
    <property type="project" value="TreeGrafter"/>
</dbReference>
<dbReference type="PANTHER" id="PTHR47934:SF6">
    <property type="entry name" value="MITOCHONDRIAL GROUP I INTRON SPLICING FACTOR CCM1-RELATED"/>
    <property type="match status" value="1"/>
</dbReference>
<dbReference type="Pfam" id="PF13812">
    <property type="entry name" value="PPR_3"/>
    <property type="match status" value="3"/>
</dbReference>
<dbReference type="GO" id="GO:0003729">
    <property type="term" value="F:mRNA binding"/>
    <property type="evidence" value="ECO:0007669"/>
    <property type="project" value="TreeGrafter"/>
</dbReference>
<feature type="repeat" description="PPR" evidence="1">
    <location>
        <begin position="375"/>
        <end position="409"/>
    </location>
</feature>
<protein>
    <recommendedName>
        <fullName evidence="4">Pentacotripeptide-repeat region of PRORP domain-containing protein</fullName>
    </recommendedName>
</protein>
<proteinExistence type="predicted"/>
<reference evidence="2 3" key="1">
    <citation type="journal article" date="2018" name="New Phytol.">
        <title>Phylogenomics of Endogonaceae and evolution of mycorrhizas within Mucoromycota.</title>
        <authorList>
            <person name="Chang Y."/>
            <person name="Desiro A."/>
            <person name="Na H."/>
            <person name="Sandor L."/>
            <person name="Lipzen A."/>
            <person name="Clum A."/>
            <person name="Barry K."/>
            <person name="Grigoriev I.V."/>
            <person name="Martin F.M."/>
            <person name="Stajich J.E."/>
            <person name="Smith M.E."/>
            <person name="Bonito G."/>
            <person name="Spatafora J.W."/>
        </authorList>
    </citation>
    <scope>NUCLEOTIDE SEQUENCE [LARGE SCALE GENOMIC DNA]</scope>
    <source>
        <strain evidence="2 3">AD002</strain>
    </source>
</reference>
<organism evidence="2 3">
    <name type="scientific">Jimgerdemannia flammicorona</name>
    <dbReference type="NCBI Taxonomy" id="994334"/>
    <lineage>
        <taxon>Eukaryota</taxon>
        <taxon>Fungi</taxon>
        <taxon>Fungi incertae sedis</taxon>
        <taxon>Mucoromycota</taxon>
        <taxon>Mucoromycotina</taxon>
        <taxon>Endogonomycetes</taxon>
        <taxon>Endogonales</taxon>
        <taxon>Endogonaceae</taxon>
        <taxon>Jimgerdemannia</taxon>
    </lineage>
</organism>
<evidence type="ECO:0008006" key="4">
    <source>
        <dbReference type="Google" id="ProtNLM"/>
    </source>
</evidence>
<dbReference type="PROSITE" id="PS51375">
    <property type="entry name" value="PPR"/>
    <property type="match status" value="7"/>
</dbReference>
<dbReference type="PANTHER" id="PTHR47934">
    <property type="entry name" value="PENTATRICOPEPTIDE REPEAT-CONTAINING PROTEIN PET309, MITOCHONDRIAL"/>
    <property type="match status" value="1"/>
</dbReference>
<feature type="repeat" description="PPR" evidence="1">
    <location>
        <begin position="340"/>
        <end position="374"/>
    </location>
</feature>
<dbReference type="Pfam" id="PF13041">
    <property type="entry name" value="PPR_2"/>
    <property type="match status" value="2"/>
</dbReference>
<comment type="caution">
    <text evidence="2">The sequence shown here is derived from an EMBL/GenBank/DDBJ whole genome shotgun (WGS) entry which is preliminary data.</text>
</comment>
<evidence type="ECO:0000313" key="2">
    <source>
        <dbReference type="EMBL" id="RUS33527.1"/>
    </source>
</evidence>
<dbReference type="InterPro" id="IPR051114">
    <property type="entry name" value="Mito_RNA_Proc_CCM1"/>
</dbReference>
<dbReference type="GO" id="GO:0006396">
    <property type="term" value="P:RNA processing"/>
    <property type="evidence" value="ECO:0007669"/>
    <property type="project" value="TreeGrafter"/>
</dbReference>
<feature type="repeat" description="PPR" evidence="1">
    <location>
        <begin position="243"/>
        <end position="277"/>
    </location>
</feature>
<sequence length="674" mass="75520">MGRRALFYTRAPDAPTSFLLRRLVATVPHKRITLGVTPLIAPKLIRNLSSISPLPSISTLPSISPLSSISPFNNIKNSVLAWNRYTSLDVSQLEILSPEDFVNVMYAVRNSNSPDTIAKLEKIAKDFRSVHGSLAIRGYNMLLHAHFSQSNLDAANALFLKIQDDHDLSPDSVTIVTMIGGISNLGQISDLHGFCRQMEESGNTLFLSLDVYKRLIIAFGQHGDPTTASLYFRQMSSKGIQPDTGAYNLLIAILVDNKDLERARALFEEMGANGIPHSVGTYHILIQAYQNARREDEMRGLYNRLKTAGIPPNSSIYAAMGWDPLNALEEMRMLDIMPSTTRDFNMLISMAIKRNNFSAAFQIFQQMQEAGVQPDVVSHSLVIDALVKDQQPERAFELFDAMKKSGVEADVVTYTSLIQACVHTSDLNGALLLLETMRDHRITPNLHTFNALLSVVSSRKGLLDGDRDFTMAIFHKMKDMRIFPDVRTYNLVLAVLSKQITHLTFPSLSPADSTLIPHRNLASSTFPSPSSADSILISQRNLAKMRSLYSEMRRLKGKSSRPDFVTYSIMINSFLDAGDTRSAMGFYHDMRTHRGITLPVQIFNALMAACEQQGNPTQVIGLWKDMRMARVNPDQDSYDIVLEACRKYGHMDTWQMIQEQQHKDEMLLGAPRTR</sequence>
<evidence type="ECO:0000313" key="3">
    <source>
        <dbReference type="Proteomes" id="UP000274822"/>
    </source>
</evidence>
<dbReference type="InterPro" id="IPR002885">
    <property type="entry name" value="PPR_rpt"/>
</dbReference>
<dbReference type="AlphaFoldDB" id="A0A433QUY2"/>
<keyword evidence="3" id="KW-1185">Reference proteome</keyword>
<feature type="repeat" description="PPR" evidence="1">
    <location>
        <begin position="278"/>
        <end position="312"/>
    </location>
</feature>
<dbReference type="GO" id="GO:0005739">
    <property type="term" value="C:mitochondrion"/>
    <property type="evidence" value="ECO:0007669"/>
    <property type="project" value="TreeGrafter"/>
</dbReference>
<accession>A0A433QUY2</accession>
<feature type="repeat" description="PPR" evidence="1">
    <location>
        <begin position="410"/>
        <end position="444"/>
    </location>
</feature>
<dbReference type="Pfam" id="PF01535">
    <property type="entry name" value="PPR"/>
    <property type="match status" value="2"/>
</dbReference>
<gene>
    <name evidence="2" type="ORF">BC938DRAFT_471226</name>
</gene>
<dbReference type="NCBIfam" id="TIGR00756">
    <property type="entry name" value="PPR"/>
    <property type="match status" value="8"/>
</dbReference>
<dbReference type="Proteomes" id="UP000274822">
    <property type="component" value="Unassembled WGS sequence"/>
</dbReference>
<name>A0A433QUY2_9FUNG</name>
<evidence type="ECO:0000256" key="1">
    <source>
        <dbReference type="PROSITE-ProRule" id="PRU00708"/>
    </source>
</evidence>
<feature type="repeat" description="PPR" evidence="1">
    <location>
        <begin position="563"/>
        <end position="593"/>
    </location>
</feature>
<dbReference type="InterPro" id="IPR011990">
    <property type="entry name" value="TPR-like_helical_dom_sf"/>
</dbReference>
<dbReference type="Gene3D" id="1.25.40.10">
    <property type="entry name" value="Tetratricopeptide repeat domain"/>
    <property type="match status" value="4"/>
</dbReference>
<dbReference type="EMBL" id="RBNJ01001123">
    <property type="protein sequence ID" value="RUS33527.1"/>
    <property type="molecule type" value="Genomic_DNA"/>
</dbReference>
<feature type="repeat" description="PPR" evidence="1">
    <location>
        <begin position="208"/>
        <end position="242"/>
    </location>
</feature>